<dbReference type="Proteomes" id="UP000479710">
    <property type="component" value="Unassembled WGS sequence"/>
</dbReference>
<evidence type="ECO:0000256" key="1">
    <source>
        <dbReference type="SAM" id="MobiDB-lite"/>
    </source>
</evidence>
<feature type="region of interest" description="Disordered" evidence="1">
    <location>
        <begin position="1"/>
        <end position="51"/>
    </location>
</feature>
<dbReference type="EMBL" id="SPHZ02000007">
    <property type="protein sequence ID" value="KAF0907764.1"/>
    <property type="molecule type" value="Genomic_DNA"/>
</dbReference>
<dbReference type="AlphaFoldDB" id="A0A6G1D6H5"/>
<name>A0A6G1D6H5_9ORYZ</name>
<organism evidence="2 3">
    <name type="scientific">Oryza meyeriana var. granulata</name>
    <dbReference type="NCBI Taxonomy" id="110450"/>
    <lineage>
        <taxon>Eukaryota</taxon>
        <taxon>Viridiplantae</taxon>
        <taxon>Streptophyta</taxon>
        <taxon>Embryophyta</taxon>
        <taxon>Tracheophyta</taxon>
        <taxon>Spermatophyta</taxon>
        <taxon>Magnoliopsida</taxon>
        <taxon>Liliopsida</taxon>
        <taxon>Poales</taxon>
        <taxon>Poaceae</taxon>
        <taxon>BOP clade</taxon>
        <taxon>Oryzoideae</taxon>
        <taxon>Oryzeae</taxon>
        <taxon>Oryzinae</taxon>
        <taxon>Oryza</taxon>
        <taxon>Oryza meyeriana</taxon>
    </lineage>
</organism>
<feature type="compositionally biased region" description="Basic and acidic residues" evidence="1">
    <location>
        <begin position="1"/>
        <end position="14"/>
    </location>
</feature>
<reference evidence="2 3" key="1">
    <citation type="submission" date="2019-11" db="EMBL/GenBank/DDBJ databases">
        <title>Whole genome sequence of Oryza granulata.</title>
        <authorList>
            <person name="Li W."/>
        </authorList>
    </citation>
    <scope>NUCLEOTIDE SEQUENCE [LARGE SCALE GENOMIC DNA]</scope>
    <source>
        <strain evidence="3">cv. Menghai</strain>
        <tissue evidence="2">Leaf</tissue>
    </source>
</reference>
<evidence type="ECO:0000313" key="2">
    <source>
        <dbReference type="EMBL" id="KAF0907764.1"/>
    </source>
</evidence>
<keyword evidence="3" id="KW-1185">Reference proteome</keyword>
<evidence type="ECO:0000313" key="3">
    <source>
        <dbReference type="Proteomes" id="UP000479710"/>
    </source>
</evidence>
<protein>
    <submittedName>
        <fullName evidence="2">Uncharacterized protein</fullName>
    </submittedName>
</protein>
<proteinExistence type="predicted"/>
<comment type="caution">
    <text evidence="2">The sequence shown here is derived from an EMBL/GenBank/DDBJ whole genome shotgun (WGS) entry which is preliminary data.</text>
</comment>
<sequence>MTLEHARERRHDVAELAEDQTSSGGRGSPTYERHPDTSPAGAVSYRARCRQ</sequence>
<accession>A0A6G1D6H5</accession>
<gene>
    <name evidence="2" type="ORF">E2562_020852</name>
</gene>
<feature type="non-terminal residue" evidence="2">
    <location>
        <position position="51"/>
    </location>
</feature>